<name>A0A266QEB4_9GAMM</name>
<evidence type="ECO:0000313" key="2">
    <source>
        <dbReference type="EMBL" id="OZY87701.1"/>
    </source>
</evidence>
<evidence type="ECO:0000256" key="1">
    <source>
        <dbReference type="SAM" id="SignalP"/>
    </source>
</evidence>
<feature type="signal peptide" evidence="1">
    <location>
        <begin position="1"/>
        <end position="17"/>
    </location>
</feature>
<protein>
    <recommendedName>
        <fullName evidence="4">LamG-like jellyroll fold domain-containing protein</fullName>
    </recommendedName>
</protein>
<dbReference type="AlphaFoldDB" id="A0A266QEB4"/>
<gene>
    <name evidence="2" type="ORF">CBP51_12290</name>
</gene>
<dbReference type="EMBL" id="NHNI01000001">
    <property type="protein sequence ID" value="OZY87701.1"/>
    <property type="molecule type" value="Genomic_DNA"/>
</dbReference>
<sequence>MRALLLVLLFTPIMGFAQTVNLVSLEKSGEGKITGVLLKGSGFGIKATPIFYDQVGTVYEKGIPNNFFEKFTSDRQITHEDTLNNTASPWGNVVGSIYVRSDPKFARGPATGKYYNSPSIKANLHNPRAYSRAGTPQESKKAYISWWFKQQNEMRNYFQFELNNIDANFNPAEGEEFSIDAGAHWTGITTIYGRVIAYNPSTKILHANFYGQYNTNRLTGNRLTLAASGKMATLAVNTRGTGSNKYIRVWESDGSDGTFRLSWTNNEIYQADFRMVQRSNVLPREWNHMEVFVDQTKNYIKTKVNGVIDAEGTYTLPSDVAGHSPTIGLIGLDGNQAEMIQEFWMDDIYLDGSFKRIVLGNAPKHADVTHEEVQFFTQWTDSEIRFSPYYGNLDRKNPAYIYIYSENDVPNSEGIPFESPPKMEN</sequence>
<feature type="chain" id="PRO_5012447443" description="LamG-like jellyroll fold domain-containing protein" evidence="1">
    <location>
        <begin position="18"/>
        <end position="425"/>
    </location>
</feature>
<dbReference type="RefSeq" id="WP_094985055.1">
    <property type="nucleotide sequence ID" value="NZ_NHNI01000001.1"/>
</dbReference>
<evidence type="ECO:0000313" key="3">
    <source>
        <dbReference type="Proteomes" id="UP000216101"/>
    </source>
</evidence>
<dbReference type="Proteomes" id="UP000216101">
    <property type="component" value="Unassembled WGS sequence"/>
</dbReference>
<accession>A0A266QEB4</accession>
<reference evidence="3" key="1">
    <citation type="submission" date="2017-05" db="EMBL/GenBank/DDBJ databases">
        <authorList>
            <person name="Barney B.M."/>
        </authorList>
    </citation>
    <scope>NUCLEOTIDE SEQUENCE [LARGE SCALE GENOMIC DNA]</scope>
    <source>
        <strain evidence="3">PSBB022</strain>
    </source>
</reference>
<organism evidence="2 3">
    <name type="scientific">Cellvibrio mixtus</name>
    <dbReference type="NCBI Taxonomy" id="39650"/>
    <lineage>
        <taxon>Bacteria</taxon>
        <taxon>Pseudomonadati</taxon>
        <taxon>Pseudomonadota</taxon>
        <taxon>Gammaproteobacteria</taxon>
        <taxon>Cellvibrionales</taxon>
        <taxon>Cellvibrionaceae</taxon>
        <taxon>Cellvibrio</taxon>
    </lineage>
</organism>
<keyword evidence="3" id="KW-1185">Reference proteome</keyword>
<proteinExistence type="predicted"/>
<evidence type="ECO:0008006" key="4">
    <source>
        <dbReference type="Google" id="ProtNLM"/>
    </source>
</evidence>
<keyword evidence="1" id="KW-0732">Signal</keyword>
<comment type="caution">
    <text evidence="2">The sequence shown here is derived from an EMBL/GenBank/DDBJ whole genome shotgun (WGS) entry which is preliminary data.</text>
</comment>